<name>W2TMS4_NECAM</name>
<dbReference type="GO" id="GO:0070290">
    <property type="term" value="F:N-acylphosphatidylethanolamine-specific phospholipase D activity"/>
    <property type="evidence" value="ECO:0007669"/>
    <property type="project" value="TreeGrafter"/>
</dbReference>
<dbReference type="GO" id="GO:0005737">
    <property type="term" value="C:cytoplasm"/>
    <property type="evidence" value="ECO:0007669"/>
    <property type="project" value="TreeGrafter"/>
</dbReference>
<dbReference type="OrthoDB" id="332863at2759"/>
<dbReference type="SUPFAM" id="SSF56281">
    <property type="entry name" value="Metallo-hydrolase/oxidoreductase"/>
    <property type="match status" value="1"/>
</dbReference>
<evidence type="ECO:0000313" key="3">
    <source>
        <dbReference type="Proteomes" id="UP000053676"/>
    </source>
</evidence>
<dbReference type="KEGG" id="nai:NECAME_07618"/>
<dbReference type="GO" id="GO:0070291">
    <property type="term" value="P:N-acylethanolamine metabolic process"/>
    <property type="evidence" value="ECO:0007669"/>
    <property type="project" value="TreeGrafter"/>
</dbReference>
<dbReference type="AlphaFoldDB" id="W2TMS4"/>
<accession>W2TMS4</accession>
<dbReference type="Proteomes" id="UP000053676">
    <property type="component" value="Unassembled WGS sequence"/>
</dbReference>
<proteinExistence type="predicted"/>
<dbReference type="InterPro" id="IPR036866">
    <property type="entry name" value="RibonucZ/Hydroxyglut_hydro"/>
</dbReference>
<dbReference type="STRING" id="51031.W2TMS4"/>
<protein>
    <recommendedName>
        <fullName evidence="1">Metallo-beta-lactamase domain-containing protein</fullName>
    </recommendedName>
</protein>
<feature type="domain" description="Metallo-beta-lactamase" evidence="1">
    <location>
        <begin position="94"/>
        <end position="212"/>
    </location>
</feature>
<dbReference type="GO" id="GO:0070292">
    <property type="term" value="P:N-acylphosphatidylethanolamine metabolic process"/>
    <property type="evidence" value="ECO:0007669"/>
    <property type="project" value="TreeGrafter"/>
</dbReference>
<gene>
    <name evidence="2" type="ORF">NECAME_07618</name>
</gene>
<evidence type="ECO:0000259" key="1">
    <source>
        <dbReference type="Pfam" id="PF12706"/>
    </source>
</evidence>
<dbReference type="PANTHER" id="PTHR15032">
    <property type="entry name" value="N-ACYL-PHOSPHATIDYLETHANOLAMINE-HYDROLYZING PHOSPHOLIPASE D"/>
    <property type="match status" value="1"/>
</dbReference>
<dbReference type="InterPro" id="IPR001279">
    <property type="entry name" value="Metallo-B-lactamas"/>
</dbReference>
<keyword evidence="3" id="KW-1185">Reference proteome</keyword>
<dbReference type="PANTHER" id="PTHR15032:SF4">
    <property type="entry name" value="N-ACYL-PHOSPHATIDYLETHANOLAMINE-HYDROLYZING PHOSPHOLIPASE D"/>
    <property type="match status" value="1"/>
</dbReference>
<organism evidence="2 3">
    <name type="scientific">Necator americanus</name>
    <name type="common">Human hookworm</name>
    <dbReference type="NCBI Taxonomy" id="51031"/>
    <lineage>
        <taxon>Eukaryota</taxon>
        <taxon>Metazoa</taxon>
        <taxon>Ecdysozoa</taxon>
        <taxon>Nematoda</taxon>
        <taxon>Chromadorea</taxon>
        <taxon>Rhabditida</taxon>
        <taxon>Rhabditina</taxon>
        <taxon>Rhabditomorpha</taxon>
        <taxon>Strongyloidea</taxon>
        <taxon>Ancylostomatidae</taxon>
        <taxon>Bunostominae</taxon>
        <taxon>Necator</taxon>
    </lineage>
</organism>
<sequence>MTSSSSRSPSDFAKPLRDNGRFANPPSFDKWTGVPGFWNLLKWRLFEKDNSNIPDDNAELDEVLPVHNVTKFESKSKAGMFAAWLGHATVLVQMEDIRGEHDSFKVDDKNVTVWCLPSQHWGQRGAFDRNKRLWSGWAVVTPNRRFYYTGDTGYCDREFKKIGSRLGPFDLAAIPIGAYSPRWFMKSQHIDPHEAVAIHDLVRSKFSVGIHWGTYHMGSYEVIDMSILQYYLEPKELLNDIMQNRTDLPPFVTLEMGQIWEESQDSNEDTTLS</sequence>
<evidence type="ECO:0000313" key="2">
    <source>
        <dbReference type="EMBL" id="ETN82964.1"/>
    </source>
</evidence>
<dbReference type="EMBL" id="KI658323">
    <property type="protein sequence ID" value="ETN82964.1"/>
    <property type="molecule type" value="Genomic_DNA"/>
</dbReference>
<dbReference type="Pfam" id="PF12706">
    <property type="entry name" value="Lactamase_B_2"/>
    <property type="match status" value="1"/>
</dbReference>
<dbReference type="Gene3D" id="3.60.15.10">
    <property type="entry name" value="Ribonuclease Z/Hydroxyacylglutathione hydrolase-like"/>
    <property type="match status" value="1"/>
</dbReference>
<reference evidence="3" key="1">
    <citation type="journal article" date="2014" name="Nat. Genet.">
        <title>Genome of the human hookworm Necator americanus.</title>
        <authorList>
            <person name="Tang Y.T."/>
            <person name="Gao X."/>
            <person name="Rosa B.A."/>
            <person name="Abubucker S."/>
            <person name="Hallsworth-Pepin K."/>
            <person name="Martin J."/>
            <person name="Tyagi R."/>
            <person name="Heizer E."/>
            <person name="Zhang X."/>
            <person name="Bhonagiri-Palsikar V."/>
            <person name="Minx P."/>
            <person name="Warren W.C."/>
            <person name="Wang Q."/>
            <person name="Zhan B."/>
            <person name="Hotez P.J."/>
            <person name="Sternberg P.W."/>
            <person name="Dougall A."/>
            <person name="Gaze S.T."/>
            <person name="Mulvenna J."/>
            <person name="Sotillo J."/>
            <person name="Ranganathan S."/>
            <person name="Rabelo E.M."/>
            <person name="Wilson R.K."/>
            <person name="Felgner P.L."/>
            <person name="Bethony J."/>
            <person name="Hawdon J.M."/>
            <person name="Gasser R.B."/>
            <person name="Loukas A."/>
            <person name="Mitreva M."/>
        </authorList>
    </citation>
    <scope>NUCLEOTIDE SEQUENCE [LARGE SCALE GENOMIC DNA]</scope>
</reference>